<dbReference type="GO" id="GO:0046872">
    <property type="term" value="F:metal ion binding"/>
    <property type="evidence" value="ECO:0007669"/>
    <property type="project" value="UniProtKB-KW"/>
</dbReference>
<proteinExistence type="inferred from homology"/>
<accession>A0A178IMF4</accession>
<feature type="domain" description="Sulfatase N-terminal" evidence="6">
    <location>
        <begin position="2"/>
        <end position="305"/>
    </location>
</feature>
<gene>
    <name evidence="7" type="ORF">AW736_05225</name>
</gene>
<keyword evidence="3" id="KW-0378">Hydrolase</keyword>
<dbReference type="Pfam" id="PF00884">
    <property type="entry name" value="Sulfatase"/>
    <property type="match status" value="1"/>
</dbReference>
<keyword evidence="8" id="KW-1185">Reference proteome</keyword>
<dbReference type="PANTHER" id="PTHR42693">
    <property type="entry name" value="ARYLSULFATASE FAMILY MEMBER"/>
    <property type="match status" value="1"/>
</dbReference>
<feature type="region of interest" description="Disordered" evidence="5">
    <location>
        <begin position="185"/>
        <end position="205"/>
    </location>
</feature>
<keyword evidence="4" id="KW-0106">Calcium</keyword>
<evidence type="ECO:0000256" key="5">
    <source>
        <dbReference type="SAM" id="MobiDB-lite"/>
    </source>
</evidence>
<dbReference type="InterPro" id="IPR024607">
    <property type="entry name" value="Sulfatase_CS"/>
</dbReference>
<reference evidence="7 8" key="1">
    <citation type="submission" date="2016-01" db="EMBL/GenBank/DDBJ databases">
        <title>High potential of lignocellulose degradation of a new Verrucomicrobia species.</title>
        <authorList>
            <person name="Wang Y."/>
            <person name="Shi Y."/>
            <person name="Qiu Z."/>
            <person name="Liu S."/>
            <person name="Yang H."/>
        </authorList>
    </citation>
    <scope>NUCLEOTIDE SEQUENCE [LARGE SCALE GENOMIC DNA]</scope>
    <source>
        <strain evidence="7 8">TSB47</strain>
    </source>
</reference>
<dbReference type="InterPro" id="IPR000917">
    <property type="entry name" value="Sulfatase_N"/>
</dbReference>
<dbReference type="AlphaFoldDB" id="A0A178IMF4"/>
<organism evidence="7 8">
    <name type="scientific">Termitidicoccus mucosus</name>
    <dbReference type="NCBI Taxonomy" id="1184151"/>
    <lineage>
        <taxon>Bacteria</taxon>
        <taxon>Pseudomonadati</taxon>
        <taxon>Verrucomicrobiota</taxon>
        <taxon>Opitutia</taxon>
        <taxon>Opitutales</taxon>
        <taxon>Opitutaceae</taxon>
        <taxon>Termitidicoccus</taxon>
    </lineage>
</organism>
<dbReference type="InterPro" id="IPR017850">
    <property type="entry name" value="Alkaline_phosphatase_core_sf"/>
</dbReference>
<dbReference type="STRING" id="1184151.AW736_05225"/>
<evidence type="ECO:0000256" key="4">
    <source>
        <dbReference type="ARBA" id="ARBA00022837"/>
    </source>
</evidence>
<evidence type="ECO:0000313" key="7">
    <source>
        <dbReference type="EMBL" id="OAM91083.1"/>
    </source>
</evidence>
<comment type="similarity">
    <text evidence="1">Belongs to the sulfatase family.</text>
</comment>
<dbReference type="Gene3D" id="3.40.720.10">
    <property type="entry name" value="Alkaline Phosphatase, subunit A"/>
    <property type="match status" value="1"/>
</dbReference>
<dbReference type="Gene3D" id="3.30.1120.10">
    <property type="match status" value="1"/>
</dbReference>
<sequence length="407" mass="45279">MGYGDSSVYGGWIKTPAMEKLAAEGVRFTDFHASAAVCSPTRAGLLTGRYQQRAGIPNVILAAERFPSHFAGLQPGVEITLPQMLRQAGYDTAIFGKWHLGYYPKYNPMHHGFDTFCGYISGNVDYHSHLDNQGNEDWWDGLKLKPDKGYTTTLITKYTVDFIKKNRDSPFFIYVANEAVHDPYQGPKDPPIRVPGLKQGKSGNRPVKEAYREMMIEMDKGLARICETLRETGLAENTMVFFFSDNGATKEGSNSPFRGHKGDLYEGGHREPAIAWWPGRIKPGVSHDLAISLDLMPTFLDLAGIAPSKERPLDGVSLKTLLLENRPLGTRKLYWNGQAMREGPWKLIIADGHPQLYNLDDDPAEANDISEEHGARVRSMLVDLNAWKKDVATGATPQPRNAASLKN</sequence>
<protein>
    <recommendedName>
        <fullName evidence="6">Sulfatase N-terminal domain-containing protein</fullName>
    </recommendedName>
</protein>
<dbReference type="PROSITE" id="PS00523">
    <property type="entry name" value="SULFATASE_1"/>
    <property type="match status" value="1"/>
</dbReference>
<evidence type="ECO:0000256" key="2">
    <source>
        <dbReference type="ARBA" id="ARBA00022723"/>
    </source>
</evidence>
<dbReference type="Proteomes" id="UP000078486">
    <property type="component" value="Unassembled WGS sequence"/>
</dbReference>
<dbReference type="SUPFAM" id="SSF53649">
    <property type="entry name" value="Alkaline phosphatase-like"/>
    <property type="match status" value="1"/>
</dbReference>
<comment type="caution">
    <text evidence="7">The sequence shown here is derived from an EMBL/GenBank/DDBJ whole genome shotgun (WGS) entry which is preliminary data.</text>
</comment>
<dbReference type="InterPro" id="IPR050738">
    <property type="entry name" value="Sulfatase"/>
</dbReference>
<evidence type="ECO:0000259" key="6">
    <source>
        <dbReference type="Pfam" id="PF00884"/>
    </source>
</evidence>
<dbReference type="EMBL" id="LRRQ01000042">
    <property type="protein sequence ID" value="OAM91083.1"/>
    <property type="molecule type" value="Genomic_DNA"/>
</dbReference>
<name>A0A178IMF4_9BACT</name>
<evidence type="ECO:0000313" key="8">
    <source>
        <dbReference type="Proteomes" id="UP000078486"/>
    </source>
</evidence>
<evidence type="ECO:0000256" key="1">
    <source>
        <dbReference type="ARBA" id="ARBA00008779"/>
    </source>
</evidence>
<evidence type="ECO:0000256" key="3">
    <source>
        <dbReference type="ARBA" id="ARBA00022801"/>
    </source>
</evidence>
<dbReference type="PANTHER" id="PTHR42693:SF33">
    <property type="entry name" value="ARYLSULFATASE"/>
    <property type="match status" value="1"/>
</dbReference>
<keyword evidence="2" id="KW-0479">Metal-binding</keyword>
<dbReference type="GO" id="GO:0004065">
    <property type="term" value="F:arylsulfatase activity"/>
    <property type="evidence" value="ECO:0007669"/>
    <property type="project" value="TreeGrafter"/>
</dbReference>